<comment type="caution">
    <text evidence="9">The sequence shown here is derived from an EMBL/GenBank/DDBJ whole genome shotgun (WGS) entry which is preliminary data.</text>
</comment>
<accession>A0ABT5KM62</accession>
<dbReference type="Pfam" id="PF01494">
    <property type="entry name" value="FAD_binding_3"/>
    <property type="match status" value="1"/>
</dbReference>
<comment type="cofactor">
    <cofactor evidence="1">
        <name>FAD</name>
        <dbReference type="ChEBI" id="CHEBI:57692"/>
    </cofactor>
</comment>
<dbReference type="NCBIfam" id="TIGR01988">
    <property type="entry name" value="Ubi-OHases"/>
    <property type="match status" value="1"/>
</dbReference>
<dbReference type="InterPro" id="IPR051205">
    <property type="entry name" value="UbiH/COQ6_monooxygenase"/>
</dbReference>
<evidence type="ECO:0000256" key="5">
    <source>
        <dbReference type="ARBA" id="ARBA00022827"/>
    </source>
</evidence>
<dbReference type="SUPFAM" id="SSF51905">
    <property type="entry name" value="FAD/NAD(P)-binding domain"/>
    <property type="match status" value="1"/>
</dbReference>
<sequence>MQNFDVLVRGSGCVGRSLALALGAQGLRVALLGAAEPSPAQRDDVRSYALNAASVQLLRELKVWDAMPADAFTPVYDMKIKGDSAGALLEFSSWAQGVDELAFIVDAGVLEQQLAAALRYAPHVQQVSAPVPAALTAVCEGRDSAFRQSLGVTFTPHSYGHRAIAARLVASEPHQGVARQWFRSPDILALLPIAKPEAGASYGLVWSLPEARAAELLAAPASEFEAALNEASQGDAGALRLVGERSSWPLALARAEPLIGPGWALLGDAAHLVHPLAGQGLNLGLADVAALAAVIRAREAWRSPGDEKLLRRYVRARQADTWAMGELTDGLLKVFASEAAPLRTLRNTGMNALNALPPLKRWLTRHALGL</sequence>
<name>A0ABT5KM62_9BURK</name>
<organism evidence="9 10">
    <name type="scientific">Roseateles koreensis</name>
    <dbReference type="NCBI Taxonomy" id="2987526"/>
    <lineage>
        <taxon>Bacteria</taxon>
        <taxon>Pseudomonadati</taxon>
        <taxon>Pseudomonadota</taxon>
        <taxon>Betaproteobacteria</taxon>
        <taxon>Burkholderiales</taxon>
        <taxon>Sphaerotilaceae</taxon>
        <taxon>Roseateles</taxon>
    </lineage>
</organism>
<evidence type="ECO:0000256" key="2">
    <source>
        <dbReference type="ARBA" id="ARBA00004749"/>
    </source>
</evidence>
<evidence type="ECO:0000256" key="3">
    <source>
        <dbReference type="ARBA" id="ARBA00005349"/>
    </source>
</evidence>
<dbReference type="InterPro" id="IPR010971">
    <property type="entry name" value="UbiH/COQ6"/>
</dbReference>
<comment type="pathway">
    <text evidence="2">Cofactor biosynthesis; ubiquinone biosynthesis.</text>
</comment>
<evidence type="ECO:0000256" key="6">
    <source>
        <dbReference type="ARBA" id="ARBA00023002"/>
    </source>
</evidence>
<dbReference type="Gene3D" id="3.50.50.60">
    <property type="entry name" value="FAD/NAD(P)-binding domain"/>
    <property type="match status" value="2"/>
</dbReference>
<keyword evidence="4" id="KW-0285">Flavoprotein</keyword>
<dbReference type="InterPro" id="IPR018168">
    <property type="entry name" value="Ubi_Hdrlase_CS"/>
</dbReference>
<gene>
    <name evidence="9" type="ORF">PRZ01_01965</name>
</gene>
<reference evidence="9 10" key="1">
    <citation type="submission" date="2022-10" db="EMBL/GenBank/DDBJ databases">
        <title>paucibacter sp. hw8 Genome sequencing.</title>
        <authorList>
            <person name="Park S."/>
        </authorList>
    </citation>
    <scope>NUCLEOTIDE SEQUENCE [LARGE SCALE GENOMIC DNA]</scope>
    <source>
        <strain evidence="10">hw8</strain>
    </source>
</reference>
<dbReference type="PROSITE" id="PS01304">
    <property type="entry name" value="UBIH"/>
    <property type="match status" value="1"/>
</dbReference>
<dbReference type="InterPro" id="IPR002938">
    <property type="entry name" value="FAD-bd"/>
</dbReference>
<dbReference type="Proteomes" id="UP001219862">
    <property type="component" value="Unassembled WGS sequence"/>
</dbReference>
<dbReference type="PANTHER" id="PTHR43876">
    <property type="entry name" value="UBIQUINONE BIOSYNTHESIS MONOOXYGENASE COQ6, MITOCHONDRIAL"/>
    <property type="match status" value="1"/>
</dbReference>
<keyword evidence="5" id="KW-0274">FAD</keyword>
<dbReference type="RefSeq" id="WP_273595079.1">
    <property type="nucleotide sequence ID" value="NZ_JAQQXS010000002.1"/>
</dbReference>
<dbReference type="GO" id="GO:0004497">
    <property type="term" value="F:monooxygenase activity"/>
    <property type="evidence" value="ECO:0007669"/>
    <property type="project" value="UniProtKB-KW"/>
</dbReference>
<keyword evidence="7 9" id="KW-0503">Monooxygenase</keyword>
<dbReference type="PRINTS" id="PR00420">
    <property type="entry name" value="RNGMNOXGNASE"/>
</dbReference>
<keyword evidence="10" id="KW-1185">Reference proteome</keyword>
<evidence type="ECO:0000256" key="1">
    <source>
        <dbReference type="ARBA" id="ARBA00001974"/>
    </source>
</evidence>
<evidence type="ECO:0000259" key="8">
    <source>
        <dbReference type="Pfam" id="PF01494"/>
    </source>
</evidence>
<evidence type="ECO:0000313" key="10">
    <source>
        <dbReference type="Proteomes" id="UP001219862"/>
    </source>
</evidence>
<protein>
    <submittedName>
        <fullName evidence="9">FAD-dependent monooxygenase</fullName>
    </submittedName>
</protein>
<proteinExistence type="inferred from homology"/>
<dbReference type="EMBL" id="JAQQXS010000002">
    <property type="protein sequence ID" value="MDC8783954.1"/>
    <property type="molecule type" value="Genomic_DNA"/>
</dbReference>
<evidence type="ECO:0000256" key="4">
    <source>
        <dbReference type="ARBA" id="ARBA00022630"/>
    </source>
</evidence>
<keyword evidence="6" id="KW-0560">Oxidoreductase</keyword>
<dbReference type="Gene3D" id="3.30.9.10">
    <property type="entry name" value="D-Amino Acid Oxidase, subunit A, domain 2"/>
    <property type="match status" value="1"/>
</dbReference>
<evidence type="ECO:0000256" key="7">
    <source>
        <dbReference type="ARBA" id="ARBA00023033"/>
    </source>
</evidence>
<dbReference type="InterPro" id="IPR036188">
    <property type="entry name" value="FAD/NAD-bd_sf"/>
</dbReference>
<comment type="similarity">
    <text evidence="3">Belongs to the UbiH/COQ6 family.</text>
</comment>
<dbReference type="PANTHER" id="PTHR43876:SF7">
    <property type="entry name" value="UBIQUINONE BIOSYNTHESIS MONOOXYGENASE COQ6, MITOCHONDRIAL"/>
    <property type="match status" value="1"/>
</dbReference>
<feature type="domain" description="FAD-binding" evidence="8">
    <location>
        <begin position="125"/>
        <end position="324"/>
    </location>
</feature>
<evidence type="ECO:0000313" key="9">
    <source>
        <dbReference type="EMBL" id="MDC8783954.1"/>
    </source>
</evidence>